<reference evidence="1 2" key="1">
    <citation type="journal article" date="2021" name="Nat. Plants">
        <title>The Taxus genome provides insights into paclitaxel biosynthesis.</title>
        <authorList>
            <person name="Xiong X."/>
            <person name="Gou J."/>
            <person name="Liao Q."/>
            <person name="Li Y."/>
            <person name="Zhou Q."/>
            <person name="Bi G."/>
            <person name="Li C."/>
            <person name="Du R."/>
            <person name="Wang X."/>
            <person name="Sun T."/>
            <person name="Guo L."/>
            <person name="Liang H."/>
            <person name="Lu P."/>
            <person name="Wu Y."/>
            <person name="Zhang Z."/>
            <person name="Ro D.K."/>
            <person name="Shang Y."/>
            <person name="Huang S."/>
            <person name="Yan J."/>
        </authorList>
    </citation>
    <scope>NUCLEOTIDE SEQUENCE [LARGE SCALE GENOMIC DNA]</scope>
    <source>
        <strain evidence="1">Ta-2019</strain>
    </source>
</reference>
<accession>A0AA38FPL8</accession>
<gene>
    <name evidence="1" type="ORF">KI387_035605</name>
</gene>
<keyword evidence="2" id="KW-1185">Reference proteome</keyword>
<dbReference type="AlphaFoldDB" id="A0AA38FPL8"/>
<comment type="caution">
    <text evidence="1">The sequence shown here is derived from an EMBL/GenBank/DDBJ whole genome shotgun (WGS) entry which is preliminary data.</text>
</comment>
<dbReference type="Proteomes" id="UP000824469">
    <property type="component" value="Unassembled WGS sequence"/>
</dbReference>
<name>A0AA38FPL8_TAXCH</name>
<protein>
    <submittedName>
        <fullName evidence="1">Uncharacterized protein</fullName>
    </submittedName>
</protein>
<evidence type="ECO:0000313" key="1">
    <source>
        <dbReference type="EMBL" id="KAH9307694.1"/>
    </source>
</evidence>
<sequence>LTHLPPFLLSEMAPPRAPVLALSCDVREMAFKNRVTNGRLSKIFLISCAQDLE</sequence>
<dbReference type="EMBL" id="JAHRHJ020000007">
    <property type="protein sequence ID" value="KAH9307694.1"/>
    <property type="molecule type" value="Genomic_DNA"/>
</dbReference>
<organism evidence="1 2">
    <name type="scientific">Taxus chinensis</name>
    <name type="common">Chinese yew</name>
    <name type="synonym">Taxus wallichiana var. chinensis</name>
    <dbReference type="NCBI Taxonomy" id="29808"/>
    <lineage>
        <taxon>Eukaryota</taxon>
        <taxon>Viridiplantae</taxon>
        <taxon>Streptophyta</taxon>
        <taxon>Embryophyta</taxon>
        <taxon>Tracheophyta</taxon>
        <taxon>Spermatophyta</taxon>
        <taxon>Pinopsida</taxon>
        <taxon>Pinidae</taxon>
        <taxon>Conifers II</taxon>
        <taxon>Cupressales</taxon>
        <taxon>Taxaceae</taxon>
        <taxon>Taxus</taxon>
    </lineage>
</organism>
<evidence type="ECO:0000313" key="2">
    <source>
        <dbReference type="Proteomes" id="UP000824469"/>
    </source>
</evidence>
<feature type="non-terminal residue" evidence="1">
    <location>
        <position position="1"/>
    </location>
</feature>
<proteinExistence type="predicted"/>
<feature type="non-terminal residue" evidence="1">
    <location>
        <position position="53"/>
    </location>
</feature>